<evidence type="ECO:0000259" key="10">
    <source>
        <dbReference type="PROSITE" id="PS51148"/>
    </source>
</evidence>
<feature type="compositionally biased region" description="Basic and acidic residues" evidence="9">
    <location>
        <begin position="708"/>
        <end position="717"/>
    </location>
</feature>
<feature type="region of interest" description="Disordered" evidence="9">
    <location>
        <begin position="678"/>
        <end position="735"/>
    </location>
</feature>
<comment type="subcellular location">
    <subcellularLocation>
        <location evidence="1">Nucleus</location>
    </subcellularLocation>
</comment>
<keyword evidence="6" id="KW-0238">DNA-binding</keyword>
<reference evidence="11" key="1">
    <citation type="journal article" name="BMC Genomics">
        <title>Long-read sequencing and de novo genome assembly of marine medaka (Oryzias melastigma).</title>
        <authorList>
            <person name="Liang P."/>
            <person name="Saqib H.S.A."/>
            <person name="Ni X."/>
            <person name="Shen Y."/>
        </authorList>
    </citation>
    <scope>NUCLEOTIDE SEQUENCE</scope>
    <source>
        <strain evidence="11">Bigg-433</strain>
    </source>
</reference>
<dbReference type="SMART" id="SM00536">
    <property type="entry name" value="AXH"/>
    <property type="match status" value="1"/>
</dbReference>
<evidence type="ECO:0000256" key="5">
    <source>
        <dbReference type="ARBA" id="ARBA00023015"/>
    </source>
</evidence>
<dbReference type="GO" id="GO:0000122">
    <property type="term" value="P:negative regulation of transcription by RNA polymerase II"/>
    <property type="evidence" value="ECO:0007669"/>
    <property type="project" value="TreeGrafter"/>
</dbReference>
<dbReference type="InterPro" id="IPR020997">
    <property type="entry name" value="Ataxin-1_N"/>
</dbReference>
<keyword evidence="4" id="KW-0597">Phosphoprotein</keyword>
<evidence type="ECO:0000256" key="4">
    <source>
        <dbReference type="ARBA" id="ARBA00022553"/>
    </source>
</evidence>
<keyword evidence="3" id="KW-0678">Repressor</keyword>
<dbReference type="EMBL" id="WKFB01000004">
    <property type="protein sequence ID" value="KAF6739666.1"/>
    <property type="molecule type" value="Genomic_DNA"/>
</dbReference>
<dbReference type="InterPro" id="IPR036096">
    <property type="entry name" value="Ataxin_AXH_dom_sf"/>
</dbReference>
<keyword evidence="5" id="KW-0805">Transcription regulation</keyword>
<evidence type="ECO:0000256" key="7">
    <source>
        <dbReference type="ARBA" id="ARBA00023163"/>
    </source>
</evidence>
<keyword evidence="8" id="KW-0539">Nucleus</keyword>
<gene>
    <name evidence="11" type="ORF">FQA47_004937</name>
</gene>
<dbReference type="InterPro" id="IPR003652">
    <property type="entry name" value="Ataxin_AXH_dom"/>
</dbReference>
<evidence type="ECO:0000256" key="9">
    <source>
        <dbReference type="SAM" id="MobiDB-lite"/>
    </source>
</evidence>
<protein>
    <submittedName>
        <fullName evidence="11">Ataxin-1</fullName>
    </submittedName>
</protein>
<evidence type="ECO:0000256" key="3">
    <source>
        <dbReference type="ARBA" id="ARBA00022491"/>
    </source>
</evidence>
<dbReference type="PANTHER" id="PTHR13392:SF5">
    <property type="entry name" value="ATAXIN-1"/>
    <property type="match status" value="1"/>
</dbReference>
<evidence type="ECO:0000256" key="1">
    <source>
        <dbReference type="ARBA" id="ARBA00004123"/>
    </source>
</evidence>
<dbReference type="GO" id="GO:0007399">
    <property type="term" value="P:nervous system development"/>
    <property type="evidence" value="ECO:0007669"/>
    <property type="project" value="TreeGrafter"/>
</dbReference>
<keyword evidence="7" id="KW-0804">Transcription</keyword>
<evidence type="ECO:0000313" key="12">
    <source>
        <dbReference type="Proteomes" id="UP000646548"/>
    </source>
</evidence>
<dbReference type="GO" id="GO:0003677">
    <property type="term" value="F:DNA binding"/>
    <property type="evidence" value="ECO:0007669"/>
    <property type="project" value="UniProtKB-KW"/>
</dbReference>
<evidence type="ECO:0000313" key="11">
    <source>
        <dbReference type="EMBL" id="KAF6739666.1"/>
    </source>
</evidence>
<evidence type="ECO:0000256" key="8">
    <source>
        <dbReference type="ARBA" id="ARBA00023242"/>
    </source>
</evidence>
<dbReference type="Pfam" id="PF12547">
    <property type="entry name" value="ATXN-1_C"/>
    <property type="match status" value="1"/>
</dbReference>
<dbReference type="GO" id="GO:0005634">
    <property type="term" value="C:nucleus"/>
    <property type="evidence" value="ECO:0007669"/>
    <property type="project" value="UniProtKB-SubCell"/>
</dbReference>
<organism evidence="11 12">
    <name type="scientific">Oryzias melastigma</name>
    <name type="common">Marine medaka</name>
    <dbReference type="NCBI Taxonomy" id="30732"/>
    <lineage>
        <taxon>Eukaryota</taxon>
        <taxon>Metazoa</taxon>
        <taxon>Chordata</taxon>
        <taxon>Craniata</taxon>
        <taxon>Vertebrata</taxon>
        <taxon>Euteleostomi</taxon>
        <taxon>Actinopterygii</taxon>
        <taxon>Neopterygii</taxon>
        <taxon>Teleostei</taxon>
        <taxon>Neoteleostei</taxon>
        <taxon>Acanthomorphata</taxon>
        <taxon>Ovalentaria</taxon>
        <taxon>Atherinomorphae</taxon>
        <taxon>Beloniformes</taxon>
        <taxon>Adrianichthyidae</taxon>
        <taxon>Oryziinae</taxon>
        <taxon>Oryzias</taxon>
    </lineage>
</organism>
<dbReference type="AlphaFoldDB" id="A0A834FSI0"/>
<dbReference type="Proteomes" id="UP000646548">
    <property type="component" value="Unassembled WGS sequence"/>
</dbReference>
<dbReference type="PROSITE" id="PS51148">
    <property type="entry name" value="AXH"/>
    <property type="match status" value="1"/>
</dbReference>
<evidence type="ECO:0000256" key="6">
    <source>
        <dbReference type="ARBA" id="ARBA00023125"/>
    </source>
</evidence>
<sequence length="759" mass="80959">MQTAQDVLFHPLHPPPLLHLFLLKLLLFLQFLWPPCLQFIRLPFPSKLALSTLLSWRPMFSSSALDLTLGTFHLTSSQLTLVLYPNSSAIVGQRPHLDGYTAAVVSPNAKGEQQFQIGISPTELTSVSVSSSPQVTSQYIHLDSRTPLTVSGNAVTSPTGHLQLHPHATVLPQTLTLAPSQLVVQYADGSAGKKPEGHAKGVLNGDLEMVKQAKGTSQQANHQQVQSYEARHILLPADYGQNPAGLQTSLVLVAQPNSGAEHDPNSSKISLVQTEKGNICLGKQVSRTSSFTSLSSPEMVKSVAPHAVIQTTLPSEELPANLYSTTQPPIIGYITSANQHTVSYHAALPQHLVIPSGQSLLIPVSSANNGTELEVSRSVSALTATTTPQISTAMPHAYLATALSKCEALGPDGHQTPHAVAQPPALPVLSTNPVSTEVAAPSPAPALVPTPAPVSVQASPSVSSPPSPVALPPFFMRGSIIQLADGELKRVEDLKTEDFIQSAEISNELKIDSSTVERIDTGQSPNAVVIQFSVGELKAQVCVEVLVEYPFFVFGQGWSSCCPDRTTQLFELSCAKLCVGDVCVSLTLRSLKNGSVTDSHTFGAKLKMGHIPDSSPNMDANARNRVSSEAADGNCGLLMKASGAERMERQHASGGGVGSFPRQGEGIYTATAQVTVEARQESSKTDTSAPSKQLVDQEKPSVRKRRWSAPERDQTERAEEEEPPVTLPKPSFIPQEVKISIEGHSSSGSEMCANKRVNC</sequence>
<dbReference type="InterPro" id="IPR043404">
    <property type="entry name" value="ATAXIN1-like"/>
</dbReference>
<dbReference type="GO" id="GO:0003723">
    <property type="term" value="F:RNA binding"/>
    <property type="evidence" value="ECO:0007669"/>
    <property type="project" value="InterPro"/>
</dbReference>
<dbReference type="PANTHER" id="PTHR13392">
    <property type="entry name" value="ATAXIN 1"/>
    <property type="match status" value="1"/>
</dbReference>
<name>A0A834FSI0_ORYME</name>
<accession>A0A834FSI0</accession>
<dbReference type="SUPFAM" id="SSF102031">
    <property type="entry name" value="AXH domain"/>
    <property type="match status" value="1"/>
</dbReference>
<evidence type="ECO:0000256" key="2">
    <source>
        <dbReference type="ARBA" id="ARBA00007348"/>
    </source>
</evidence>
<feature type="domain" description="AXH" evidence="10">
    <location>
        <begin position="463"/>
        <end position="594"/>
    </location>
</feature>
<proteinExistence type="inferred from homology"/>
<dbReference type="Pfam" id="PF08517">
    <property type="entry name" value="AXH"/>
    <property type="match status" value="1"/>
</dbReference>
<comment type="similarity">
    <text evidence="2">Belongs to the ATXN1 family.</text>
</comment>
<comment type="caution">
    <text evidence="11">The sequence shown here is derived from an EMBL/GenBank/DDBJ whole genome shotgun (WGS) entry which is preliminary data.</text>
</comment>